<feature type="non-terminal residue" evidence="1">
    <location>
        <position position="1"/>
    </location>
</feature>
<accession>K6V340</accession>
<dbReference type="AlphaFoldDB" id="K6V340"/>
<organism evidence="1 2">
    <name type="scientific">Plasmodium cynomolgi (strain B)</name>
    <dbReference type="NCBI Taxonomy" id="1120755"/>
    <lineage>
        <taxon>Eukaryota</taxon>
        <taxon>Sar</taxon>
        <taxon>Alveolata</taxon>
        <taxon>Apicomplexa</taxon>
        <taxon>Aconoidasida</taxon>
        <taxon>Haemosporida</taxon>
        <taxon>Plasmodiidae</taxon>
        <taxon>Plasmodium</taxon>
        <taxon>Plasmodium (Plasmodium)</taxon>
    </lineage>
</organism>
<dbReference type="RefSeq" id="XP_004227968.1">
    <property type="nucleotide sequence ID" value="XM_004227920.1"/>
</dbReference>
<gene>
    <name evidence="1" type="ORF">PCYB_004990</name>
</gene>
<evidence type="ECO:0000313" key="1">
    <source>
        <dbReference type="EMBL" id="GAB69750.1"/>
    </source>
</evidence>
<name>K6V340_PLACD</name>
<sequence>RILSNRFVWNNNNRKNLYGGNNGLLDYAPESFNAYLGESYYIGYHPA</sequence>
<dbReference type="GeneID" id="14696292"/>
<keyword evidence="2" id="KW-1185">Reference proteome</keyword>
<dbReference type="VEuPathDB" id="PlasmoDB:PCYB_004990"/>
<dbReference type="Proteomes" id="UP000006319">
    <property type="component" value="Unassembled WGS sequence"/>
</dbReference>
<protein>
    <submittedName>
        <fullName evidence="1">CYIR protein</fullName>
    </submittedName>
</protein>
<reference evidence="1 2" key="1">
    <citation type="journal article" date="2012" name="Nat. Genet.">
        <title>Plasmodium cynomolgi genome sequences provide insight into Plasmodium vivax and the monkey malaria clade.</title>
        <authorList>
            <person name="Tachibana S."/>
            <person name="Sullivan S.A."/>
            <person name="Kawai S."/>
            <person name="Nakamura S."/>
            <person name="Kim H.R."/>
            <person name="Goto N."/>
            <person name="Arisue N."/>
            <person name="Palacpac N.M.Q."/>
            <person name="Honma H."/>
            <person name="Yagi M."/>
            <person name="Tougan T."/>
            <person name="Katakai Y."/>
            <person name="Kaneko O."/>
            <person name="Mita T."/>
            <person name="Kita K."/>
            <person name="Yasutomi Y."/>
            <person name="Sutton P.L."/>
            <person name="Shakhbatyan R."/>
            <person name="Horii T."/>
            <person name="Yasunaga T."/>
            <person name="Barnwell J.W."/>
            <person name="Escalante A.A."/>
            <person name="Carlton J.M."/>
            <person name="Tanabe K."/>
        </authorList>
    </citation>
    <scope>NUCLEOTIDE SEQUENCE [LARGE SCALE GENOMIC DNA]</scope>
    <source>
        <strain evidence="1 2">B</strain>
    </source>
</reference>
<proteinExistence type="predicted"/>
<dbReference type="EMBL" id="DF157739">
    <property type="protein sequence ID" value="GAB69750.1"/>
    <property type="molecule type" value="Genomic_DNA"/>
</dbReference>
<dbReference type="KEGG" id="pcy:PCYB_004990"/>
<evidence type="ECO:0000313" key="2">
    <source>
        <dbReference type="Proteomes" id="UP000006319"/>
    </source>
</evidence>